<keyword evidence="1" id="KW-0472">Membrane</keyword>
<keyword evidence="3" id="KW-1185">Reference proteome</keyword>
<evidence type="ECO:0000313" key="3">
    <source>
        <dbReference type="Proteomes" id="UP000663832"/>
    </source>
</evidence>
<name>A0A814F2F9_9BILA</name>
<keyword evidence="1" id="KW-1133">Transmembrane helix</keyword>
<dbReference type="Proteomes" id="UP000663832">
    <property type="component" value="Unassembled WGS sequence"/>
</dbReference>
<evidence type="ECO:0000313" key="2">
    <source>
        <dbReference type="EMBL" id="CAF0977219.1"/>
    </source>
</evidence>
<reference evidence="2" key="1">
    <citation type="submission" date="2021-02" db="EMBL/GenBank/DDBJ databases">
        <authorList>
            <person name="Nowell W R."/>
        </authorList>
    </citation>
    <scope>NUCLEOTIDE SEQUENCE</scope>
</reference>
<organism evidence="2 3">
    <name type="scientific">Adineta steineri</name>
    <dbReference type="NCBI Taxonomy" id="433720"/>
    <lineage>
        <taxon>Eukaryota</taxon>
        <taxon>Metazoa</taxon>
        <taxon>Spiralia</taxon>
        <taxon>Gnathifera</taxon>
        <taxon>Rotifera</taxon>
        <taxon>Eurotatoria</taxon>
        <taxon>Bdelloidea</taxon>
        <taxon>Adinetida</taxon>
        <taxon>Adinetidae</taxon>
        <taxon>Adineta</taxon>
    </lineage>
</organism>
<comment type="caution">
    <text evidence="2">The sequence shown here is derived from an EMBL/GenBank/DDBJ whole genome shotgun (WGS) entry which is preliminary data.</text>
</comment>
<keyword evidence="1" id="KW-0812">Transmembrane</keyword>
<proteinExistence type="predicted"/>
<dbReference type="OrthoDB" id="10337827at2759"/>
<protein>
    <submittedName>
        <fullName evidence="2">Uncharacterized protein</fullName>
    </submittedName>
</protein>
<accession>A0A814F2F9</accession>
<dbReference type="EMBL" id="CAJNOM010000070">
    <property type="protein sequence ID" value="CAF0977219.1"/>
    <property type="molecule type" value="Genomic_DNA"/>
</dbReference>
<dbReference type="AlphaFoldDB" id="A0A814F2F9"/>
<sequence length="91" mass="10351">MPISHVDPYTRLYKTPVQIVPEYSYENQYDQPRIVHPYNPNNIATIPGRYVWLKCTIEGYICVLSSLTVLALALAALIIPLVVLIHGKSRK</sequence>
<gene>
    <name evidence="2" type="ORF">QVE165_LOCUS13663</name>
</gene>
<evidence type="ECO:0000256" key="1">
    <source>
        <dbReference type="SAM" id="Phobius"/>
    </source>
</evidence>
<feature type="transmembrane region" description="Helical" evidence="1">
    <location>
        <begin position="57"/>
        <end position="85"/>
    </location>
</feature>